<dbReference type="InterPro" id="IPR051201">
    <property type="entry name" value="Chloro_Bact_Ser_Proteases"/>
</dbReference>
<evidence type="ECO:0000256" key="1">
    <source>
        <dbReference type="ARBA" id="ARBA00010541"/>
    </source>
</evidence>
<organism evidence="5 6">
    <name type="scientific">Candidatus Nitronereus thalassa</name>
    <dbReference type="NCBI Taxonomy" id="3020898"/>
    <lineage>
        <taxon>Bacteria</taxon>
        <taxon>Pseudomonadati</taxon>
        <taxon>Nitrospirota</taxon>
        <taxon>Nitrospiria</taxon>
        <taxon>Nitrospirales</taxon>
        <taxon>Nitrospiraceae</taxon>
        <taxon>Candidatus Nitronereus</taxon>
    </lineage>
</organism>
<evidence type="ECO:0000313" key="6">
    <source>
        <dbReference type="Proteomes" id="UP001250932"/>
    </source>
</evidence>
<keyword evidence="2" id="KW-0645">Protease</keyword>
<name>A0ABU3K516_9BACT</name>
<comment type="similarity">
    <text evidence="1">Belongs to the peptidase S1C family.</text>
</comment>
<evidence type="ECO:0000313" key="5">
    <source>
        <dbReference type="EMBL" id="MDT7041500.1"/>
    </source>
</evidence>
<evidence type="ECO:0000256" key="3">
    <source>
        <dbReference type="ARBA" id="ARBA00022801"/>
    </source>
</evidence>
<keyword evidence="6" id="KW-1185">Reference proteome</keyword>
<dbReference type="InterPro" id="IPR036034">
    <property type="entry name" value="PDZ_sf"/>
</dbReference>
<dbReference type="Pfam" id="PF13365">
    <property type="entry name" value="Trypsin_2"/>
    <property type="match status" value="1"/>
</dbReference>
<evidence type="ECO:0000256" key="2">
    <source>
        <dbReference type="ARBA" id="ARBA00022670"/>
    </source>
</evidence>
<dbReference type="SUPFAM" id="SSF50156">
    <property type="entry name" value="PDZ domain-like"/>
    <property type="match status" value="1"/>
</dbReference>
<gene>
    <name evidence="5" type="ORF">PPG34_04010</name>
</gene>
<dbReference type="InterPro" id="IPR001478">
    <property type="entry name" value="PDZ"/>
</dbReference>
<dbReference type="Gene3D" id="2.40.10.10">
    <property type="entry name" value="Trypsin-like serine proteases"/>
    <property type="match status" value="2"/>
</dbReference>
<dbReference type="Proteomes" id="UP001250932">
    <property type="component" value="Unassembled WGS sequence"/>
</dbReference>
<dbReference type="EMBL" id="JAQOUE010000001">
    <property type="protein sequence ID" value="MDT7041500.1"/>
    <property type="molecule type" value="Genomic_DNA"/>
</dbReference>
<proteinExistence type="inferred from homology"/>
<dbReference type="PRINTS" id="PR00834">
    <property type="entry name" value="PROTEASES2C"/>
</dbReference>
<keyword evidence="3" id="KW-0378">Hydrolase</keyword>
<sequence>MRIRNQTHILLSCTLLLIGLLPIMAIGAEPSLLSIAAEKARHATVGILSPEEERATISGPAPFSVRGSGTHIGQGYILTARHAIEHQKGGKTLAAEAIQVITEHFHELTATFIGINEFLDVALYRVPEDTLPDIPGQVTFAESEAYSGDNVFTVGYPLGWGPALSFGRIGNPHTFLTTIQSRLLQVDLSACSGNSGGGLFNTKGEIVGVVHAIIQTEHTQGERRCSRFAFAVPGLIVQKIVQSLIEGHSLKFSTLGISLNVVKQDRHWAIAVKNATGPARRAGFKKGDILLAINHQPIHSAAQLKNYLIEHTQPEQNITITILREQETLNLNVILGES</sequence>
<protein>
    <submittedName>
        <fullName evidence="5">Trypsin-like peptidase domain-containing protein</fullName>
    </submittedName>
</protein>
<dbReference type="SUPFAM" id="SSF50494">
    <property type="entry name" value="Trypsin-like serine proteases"/>
    <property type="match status" value="1"/>
</dbReference>
<dbReference type="Gene3D" id="2.30.42.10">
    <property type="match status" value="1"/>
</dbReference>
<dbReference type="PANTHER" id="PTHR43343:SF3">
    <property type="entry name" value="PROTEASE DO-LIKE 8, CHLOROPLASTIC"/>
    <property type="match status" value="1"/>
</dbReference>
<dbReference type="InterPro" id="IPR043504">
    <property type="entry name" value="Peptidase_S1_PA_chymotrypsin"/>
</dbReference>
<dbReference type="RefSeq" id="WP_313831852.1">
    <property type="nucleotide sequence ID" value="NZ_JAQOUE010000001.1"/>
</dbReference>
<evidence type="ECO:0000259" key="4">
    <source>
        <dbReference type="Pfam" id="PF13180"/>
    </source>
</evidence>
<dbReference type="PANTHER" id="PTHR43343">
    <property type="entry name" value="PEPTIDASE S12"/>
    <property type="match status" value="1"/>
</dbReference>
<accession>A0ABU3K516</accession>
<comment type="caution">
    <text evidence="5">The sequence shown here is derived from an EMBL/GenBank/DDBJ whole genome shotgun (WGS) entry which is preliminary data.</text>
</comment>
<dbReference type="Pfam" id="PF13180">
    <property type="entry name" value="PDZ_2"/>
    <property type="match status" value="1"/>
</dbReference>
<dbReference type="InterPro" id="IPR001940">
    <property type="entry name" value="Peptidase_S1C"/>
</dbReference>
<feature type="domain" description="PDZ" evidence="4">
    <location>
        <begin position="255"/>
        <end position="335"/>
    </location>
</feature>
<reference evidence="5 6" key="1">
    <citation type="journal article" date="2023" name="ISME J.">
        <title>Cultivation and genomic characterization of novel and ubiquitous marine nitrite-oxidizing bacteria from the Nitrospirales.</title>
        <authorList>
            <person name="Mueller A.J."/>
            <person name="Daebeler A."/>
            <person name="Herbold C.W."/>
            <person name="Kirkegaard R.H."/>
            <person name="Daims H."/>
        </authorList>
    </citation>
    <scope>NUCLEOTIDE SEQUENCE [LARGE SCALE GENOMIC DNA]</scope>
    <source>
        <strain evidence="5 6">EB</strain>
    </source>
</reference>
<dbReference type="InterPro" id="IPR009003">
    <property type="entry name" value="Peptidase_S1_PA"/>
</dbReference>